<keyword evidence="2" id="KW-0012">Acyltransferase</keyword>
<gene>
    <name evidence="4" type="ORF">IAB07_06025</name>
</gene>
<dbReference type="Pfam" id="PF00583">
    <property type="entry name" value="Acetyltransf_1"/>
    <property type="match status" value="1"/>
</dbReference>
<evidence type="ECO:0000256" key="2">
    <source>
        <dbReference type="ARBA" id="ARBA00023315"/>
    </source>
</evidence>
<feature type="domain" description="N-acetyltransferase" evidence="3">
    <location>
        <begin position="5"/>
        <end position="164"/>
    </location>
</feature>
<reference evidence="4" key="2">
    <citation type="journal article" date="2021" name="PeerJ">
        <title>Extensive microbial diversity within the chicken gut microbiome revealed by metagenomics and culture.</title>
        <authorList>
            <person name="Gilroy R."/>
            <person name="Ravi A."/>
            <person name="Getino M."/>
            <person name="Pursley I."/>
            <person name="Horton D.L."/>
            <person name="Alikhan N.F."/>
            <person name="Baker D."/>
            <person name="Gharbi K."/>
            <person name="Hall N."/>
            <person name="Watson M."/>
            <person name="Adriaenssens E.M."/>
            <person name="Foster-Nyarko E."/>
            <person name="Jarju S."/>
            <person name="Secka A."/>
            <person name="Antonio M."/>
            <person name="Oren A."/>
            <person name="Chaudhuri R.R."/>
            <person name="La Ragione R."/>
            <person name="Hildebrand F."/>
            <person name="Pallen M.J."/>
        </authorList>
    </citation>
    <scope>NUCLEOTIDE SEQUENCE</scope>
    <source>
        <strain evidence="4">9366</strain>
    </source>
</reference>
<accession>A0A9D1SK98</accession>
<protein>
    <submittedName>
        <fullName evidence="4">GNAT family N-acetyltransferase</fullName>
    </submittedName>
</protein>
<evidence type="ECO:0000256" key="1">
    <source>
        <dbReference type="ARBA" id="ARBA00022679"/>
    </source>
</evidence>
<dbReference type="AlphaFoldDB" id="A0A9D1SK98"/>
<evidence type="ECO:0000313" key="5">
    <source>
        <dbReference type="Proteomes" id="UP000824145"/>
    </source>
</evidence>
<name>A0A9D1SK98_9FIRM</name>
<sequence length="167" mass="19196">MITYEIIRTKEQCEDLKALATEISLEHFTPITGEGQVYYMMEKFLAPEVVMREIGENYEFAFILYGGERAGYYSIAFEGEALFLSKLYVKKSFRSLGLGRAMFEKIVEKALAAGCKYIYLTVNKHNDTSIAIYKKWGFYVHEEVQTDIGGGYVMDDYVMRMSCARAQ</sequence>
<proteinExistence type="predicted"/>
<evidence type="ECO:0000259" key="3">
    <source>
        <dbReference type="PROSITE" id="PS51186"/>
    </source>
</evidence>
<dbReference type="Proteomes" id="UP000824145">
    <property type="component" value="Unassembled WGS sequence"/>
</dbReference>
<reference evidence="4" key="1">
    <citation type="submission" date="2020-10" db="EMBL/GenBank/DDBJ databases">
        <authorList>
            <person name="Gilroy R."/>
        </authorList>
    </citation>
    <scope>NUCLEOTIDE SEQUENCE</scope>
    <source>
        <strain evidence="4">9366</strain>
    </source>
</reference>
<dbReference type="InterPro" id="IPR000182">
    <property type="entry name" value="GNAT_dom"/>
</dbReference>
<dbReference type="PROSITE" id="PS51186">
    <property type="entry name" value="GNAT"/>
    <property type="match status" value="1"/>
</dbReference>
<dbReference type="CDD" id="cd04301">
    <property type="entry name" value="NAT_SF"/>
    <property type="match status" value="1"/>
</dbReference>
<dbReference type="InterPro" id="IPR016181">
    <property type="entry name" value="Acyl_CoA_acyltransferase"/>
</dbReference>
<dbReference type="Gene3D" id="3.40.630.30">
    <property type="match status" value="1"/>
</dbReference>
<keyword evidence="1" id="KW-0808">Transferase</keyword>
<dbReference type="PANTHER" id="PTHR43420">
    <property type="entry name" value="ACETYLTRANSFERASE"/>
    <property type="match status" value="1"/>
</dbReference>
<dbReference type="EMBL" id="DVNJ01000032">
    <property type="protein sequence ID" value="HIU63306.1"/>
    <property type="molecule type" value="Genomic_DNA"/>
</dbReference>
<evidence type="ECO:0000313" key="4">
    <source>
        <dbReference type="EMBL" id="HIU63306.1"/>
    </source>
</evidence>
<dbReference type="GO" id="GO:0016747">
    <property type="term" value="F:acyltransferase activity, transferring groups other than amino-acyl groups"/>
    <property type="evidence" value="ECO:0007669"/>
    <property type="project" value="InterPro"/>
</dbReference>
<dbReference type="SUPFAM" id="SSF55729">
    <property type="entry name" value="Acyl-CoA N-acyltransferases (Nat)"/>
    <property type="match status" value="1"/>
</dbReference>
<dbReference type="InterPro" id="IPR050680">
    <property type="entry name" value="YpeA/RimI_acetyltransf"/>
</dbReference>
<organism evidence="4 5">
    <name type="scientific">Candidatus Caccalectryoclostridium excrementigallinarum</name>
    <dbReference type="NCBI Taxonomy" id="2840710"/>
    <lineage>
        <taxon>Bacteria</taxon>
        <taxon>Bacillati</taxon>
        <taxon>Bacillota</taxon>
        <taxon>Clostridia</taxon>
        <taxon>Christensenellales</taxon>
        <taxon>Christensenellaceae</taxon>
        <taxon>Christensenellaceae incertae sedis</taxon>
        <taxon>Candidatus Caccalectryoclostridium</taxon>
    </lineage>
</organism>
<comment type="caution">
    <text evidence="4">The sequence shown here is derived from an EMBL/GenBank/DDBJ whole genome shotgun (WGS) entry which is preliminary data.</text>
</comment>